<sequence>MRLSSTGLLAITALVASSGIASMSTIANMAVPDKLYNLSSTISTRSLRDSEPKGGRNEDRMNAGIEKLWGLIKAGTSKIKEYGQFGTLGSKDQPAAEILKFFNLADGMDNALA</sequence>
<name>D0NRP2_PHYIT</name>
<feature type="chain" id="PRO_5044965690" description="RxLR effector protein" evidence="5">
    <location>
        <begin position="18"/>
        <end position="113"/>
    </location>
</feature>
<accession>D0NRP2</accession>
<gene>
    <name evidence="6" type="ORF">PITG_15109</name>
</gene>
<protein>
    <recommendedName>
        <fullName evidence="5">RxLR effector protein</fullName>
    </recommendedName>
</protein>
<evidence type="ECO:0000256" key="5">
    <source>
        <dbReference type="RuleBase" id="RU367124"/>
    </source>
</evidence>
<evidence type="ECO:0000256" key="2">
    <source>
        <dbReference type="ARBA" id="ARBA00010400"/>
    </source>
</evidence>
<dbReference type="HOGENOM" id="CLU_171437_0_0_1"/>
<evidence type="ECO:0000256" key="3">
    <source>
        <dbReference type="ARBA" id="ARBA00022525"/>
    </source>
</evidence>
<evidence type="ECO:0000256" key="1">
    <source>
        <dbReference type="ARBA" id="ARBA00004613"/>
    </source>
</evidence>
<proteinExistence type="inferred from homology"/>
<dbReference type="InParanoid" id="D0NRP2"/>
<dbReference type="RefSeq" id="XP_002898277.1">
    <property type="nucleotide sequence ID" value="XM_002898231.1"/>
</dbReference>
<keyword evidence="3 5" id="KW-0964">Secreted</keyword>
<dbReference type="EMBL" id="DS028155">
    <property type="protein sequence ID" value="EEY63392.1"/>
    <property type="molecule type" value="Genomic_DNA"/>
</dbReference>
<keyword evidence="4 5" id="KW-0732">Signal</keyword>
<keyword evidence="7" id="KW-1185">Reference proteome</keyword>
<comment type="function">
    <text evidence="5">Effector that suppresses plant defense responses during pathogen infection.</text>
</comment>
<dbReference type="Proteomes" id="UP000006643">
    <property type="component" value="Unassembled WGS sequence"/>
</dbReference>
<dbReference type="Pfam" id="PF16810">
    <property type="entry name" value="RXLR"/>
    <property type="match status" value="1"/>
</dbReference>
<dbReference type="GeneID" id="9475996"/>
<dbReference type="STRING" id="403677.D0NRP2"/>
<evidence type="ECO:0000313" key="6">
    <source>
        <dbReference type="EMBL" id="EEY63392.1"/>
    </source>
</evidence>
<reference evidence="7" key="1">
    <citation type="journal article" date="2009" name="Nature">
        <title>Genome sequence and analysis of the Irish potato famine pathogen Phytophthora infestans.</title>
        <authorList>
            <consortium name="The Broad Institute Genome Sequencing Platform"/>
            <person name="Haas B.J."/>
            <person name="Kamoun S."/>
            <person name="Zody M.C."/>
            <person name="Jiang R.H."/>
            <person name="Handsaker R.E."/>
            <person name="Cano L.M."/>
            <person name="Grabherr M."/>
            <person name="Kodira C.D."/>
            <person name="Raffaele S."/>
            <person name="Torto-Alalibo T."/>
            <person name="Bozkurt T.O."/>
            <person name="Ah-Fong A.M."/>
            <person name="Alvarado L."/>
            <person name="Anderson V.L."/>
            <person name="Armstrong M.R."/>
            <person name="Avrova A."/>
            <person name="Baxter L."/>
            <person name="Beynon J."/>
            <person name="Boevink P.C."/>
            <person name="Bollmann S.R."/>
            <person name="Bos J.I."/>
            <person name="Bulone V."/>
            <person name="Cai G."/>
            <person name="Cakir C."/>
            <person name="Carrington J.C."/>
            <person name="Chawner M."/>
            <person name="Conti L."/>
            <person name="Costanzo S."/>
            <person name="Ewan R."/>
            <person name="Fahlgren N."/>
            <person name="Fischbach M.A."/>
            <person name="Fugelstad J."/>
            <person name="Gilroy E.M."/>
            <person name="Gnerre S."/>
            <person name="Green P.J."/>
            <person name="Grenville-Briggs L.J."/>
            <person name="Griffith J."/>
            <person name="Grunwald N.J."/>
            <person name="Horn K."/>
            <person name="Horner N.R."/>
            <person name="Hu C.H."/>
            <person name="Huitema E."/>
            <person name="Jeong D.H."/>
            <person name="Jones A.M."/>
            <person name="Jones J.D."/>
            <person name="Jones R.W."/>
            <person name="Karlsson E.K."/>
            <person name="Kunjeti S.G."/>
            <person name="Lamour K."/>
            <person name="Liu Z."/>
            <person name="Ma L."/>
            <person name="Maclean D."/>
            <person name="Chibucos M.C."/>
            <person name="McDonald H."/>
            <person name="McWalters J."/>
            <person name="Meijer H.J."/>
            <person name="Morgan W."/>
            <person name="Morris P.F."/>
            <person name="Munro C.A."/>
            <person name="O'Neill K."/>
            <person name="Ospina-Giraldo M."/>
            <person name="Pinzon A."/>
            <person name="Pritchard L."/>
            <person name="Ramsahoye B."/>
            <person name="Ren Q."/>
            <person name="Restrepo S."/>
            <person name="Roy S."/>
            <person name="Sadanandom A."/>
            <person name="Savidor A."/>
            <person name="Schornack S."/>
            <person name="Schwartz D.C."/>
            <person name="Schumann U.D."/>
            <person name="Schwessinger B."/>
            <person name="Seyer L."/>
            <person name="Sharpe T."/>
            <person name="Silvar C."/>
            <person name="Song J."/>
            <person name="Studholme D.J."/>
            <person name="Sykes S."/>
            <person name="Thines M."/>
            <person name="van de Vondervoort P.J."/>
            <person name="Phuntumart V."/>
            <person name="Wawra S."/>
            <person name="Weide R."/>
            <person name="Win J."/>
            <person name="Young C."/>
            <person name="Zhou S."/>
            <person name="Fry W."/>
            <person name="Meyers B.C."/>
            <person name="van West P."/>
            <person name="Ristaino J."/>
            <person name="Govers F."/>
            <person name="Birch P.R."/>
            <person name="Whisson S.C."/>
            <person name="Judelson H.S."/>
            <person name="Nusbaum C."/>
        </authorList>
    </citation>
    <scope>NUCLEOTIDE SEQUENCE [LARGE SCALE GENOMIC DNA]</scope>
    <source>
        <strain evidence="7">T30-4</strain>
    </source>
</reference>
<organism evidence="6 7">
    <name type="scientific">Phytophthora infestans (strain T30-4)</name>
    <name type="common">Potato late blight agent</name>
    <dbReference type="NCBI Taxonomy" id="403677"/>
    <lineage>
        <taxon>Eukaryota</taxon>
        <taxon>Sar</taxon>
        <taxon>Stramenopiles</taxon>
        <taxon>Oomycota</taxon>
        <taxon>Peronosporomycetes</taxon>
        <taxon>Peronosporales</taxon>
        <taxon>Peronosporaceae</taxon>
        <taxon>Phytophthora</taxon>
    </lineage>
</organism>
<dbReference type="KEGG" id="pif:PITG_15109"/>
<feature type="signal peptide" evidence="5">
    <location>
        <begin position="1"/>
        <end position="17"/>
    </location>
</feature>
<dbReference type="InterPro" id="IPR031825">
    <property type="entry name" value="RXLR"/>
</dbReference>
<comment type="subcellular location">
    <subcellularLocation>
        <location evidence="1 5">Secreted</location>
    </subcellularLocation>
</comment>
<evidence type="ECO:0000313" key="7">
    <source>
        <dbReference type="Proteomes" id="UP000006643"/>
    </source>
</evidence>
<dbReference type="AlphaFoldDB" id="D0NRP2"/>
<evidence type="ECO:0000256" key="4">
    <source>
        <dbReference type="ARBA" id="ARBA00022729"/>
    </source>
</evidence>
<comment type="similarity">
    <text evidence="2 5">Belongs to the RxLR effector family.</text>
</comment>
<comment type="domain">
    <text evidence="5">The RxLR-dEER motif acts to carry the protein into the host cell cytoplasm through binding to cell surface phosphatidylinositol-3-phosphate.</text>
</comment>
<dbReference type="VEuPathDB" id="FungiDB:PITG_15109"/>